<feature type="domain" description="PSP1 C-terminal" evidence="1">
    <location>
        <begin position="133"/>
        <end position="218"/>
    </location>
</feature>
<evidence type="ECO:0000313" key="2">
    <source>
        <dbReference type="EMBL" id="KKO75667.1"/>
    </source>
</evidence>
<evidence type="ECO:0000313" key="3">
    <source>
        <dbReference type="Proteomes" id="UP000034350"/>
    </source>
</evidence>
<dbReference type="Proteomes" id="UP000034350">
    <property type="component" value="Unassembled WGS sequence"/>
</dbReference>
<keyword evidence="3" id="KW-1185">Reference proteome</keyword>
<dbReference type="OrthoDB" id="243127at2759"/>
<dbReference type="Pfam" id="PF04468">
    <property type="entry name" value="PSP1"/>
    <property type="match status" value="1"/>
</dbReference>
<dbReference type="PANTHER" id="PTHR43830:SF3">
    <property type="entry name" value="PROTEIN PSP1"/>
    <property type="match status" value="1"/>
</dbReference>
<proteinExistence type="predicted"/>
<accession>A0A0F9YSZ0</accession>
<dbReference type="EMBL" id="JPQZ01000015">
    <property type="protein sequence ID" value="KKO75667.1"/>
    <property type="molecule type" value="Genomic_DNA"/>
</dbReference>
<dbReference type="GeneID" id="36319013"/>
<dbReference type="InterPro" id="IPR047767">
    <property type="entry name" value="PSP1-like"/>
</dbReference>
<protein>
    <submittedName>
        <fullName evidence="2">Signal peptidase-like protein</fullName>
    </submittedName>
</protein>
<reference evidence="2 3" key="1">
    <citation type="journal article" date="2015" name="Environ. Microbiol.">
        <title>Genome analyses suggest the presence of polyploidy and recent human-driven expansions in eight global populations of the honeybee pathogen Nosema ceranae.</title>
        <authorList>
            <person name="Pelin A."/>
            <person name="Selman M."/>
            <person name="Aris-Brosou S."/>
            <person name="Farinelli L."/>
            <person name="Corradi N."/>
        </authorList>
    </citation>
    <scope>NUCLEOTIDE SEQUENCE [LARGE SCALE GENOMIC DNA]</scope>
    <source>
        <strain evidence="2 3">PA08 1199</strain>
    </source>
</reference>
<comment type="caution">
    <text evidence="2">The sequence shown here is derived from an EMBL/GenBank/DDBJ whole genome shotgun (WGS) entry which is preliminary data.</text>
</comment>
<organism evidence="2 3">
    <name type="scientific">Vairimorpha ceranae</name>
    <dbReference type="NCBI Taxonomy" id="40302"/>
    <lineage>
        <taxon>Eukaryota</taxon>
        <taxon>Fungi</taxon>
        <taxon>Fungi incertae sedis</taxon>
        <taxon>Microsporidia</taxon>
        <taxon>Nosematidae</taxon>
        <taxon>Vairimorpha</taxon>
    </lineage>
</organism>
<dbReference type="PANTHER" id="PTHR43830">
    <property type="entry name" value="PROTEIN PSP1"/>
    <property type="match status" value="1"/>
</dbReference>
<name>A0A0F9YSZ0_9MICR</name>
<dbReference type="PROSITE" id="PS51411">
    <property type="entry name" value="PSP1_C"/>
    <property type="match status" value="1"/>
</dbReference>
<evidence type="ECO:0000259" key="1">
    <source>
        <dbReference type="PROSITE" id="PS51411"/>
    </source>
</evidence>
<sequence>MRYLYTFVQHCPAVWSENDETWDERRISWKTIGSQLIQHPREVALKNDKLKILLDKFFNENFFLPKVCYFVIEYKSGRLDVGYDSNLYEPNAYVILEADRGEDCGKILGITSESRFNFIYHKLKEAANEIEAKKILRYATDEDIYDLVTREQDEIDSLEKCRDLVTANNINMEILSCEYQWDKKKITFYFRSSKRIDFRELLKDLFKLFKIRIWLCAEKKSINILLKSLLD</sequence>
<dbReference type="GO" id="GO:0005737">
    <property type="term" value="C:cytoplasm"/>
    <property type="evidence" value="ECO:0007669"/>
    <property type="project" value="TreeGrafter"/>
</dbReference>
<dbReference type="VEuPathDB" id="MicrosporidiaDB:NCER_100777"/>
<dbReference type="VEuPathDB" id="MicrosporidiaDB:AAJ76_1500049885"/>
<gene>
    <name evidence="2" type="ORF">AAJ76_1500049885</name>
</gene>
<dbReference type="NCBIfam" id="NF041131">
    <property type="entry name" value="RicT_YaaT_fam"/>
    <property type="match status" value="1"/>
</dbReference>
<dbReference type="RefSeq" id="XP_024331409.1">
    <property type="nucleotide sequence ID" value="XM_024474106.1"/>
</dbReference>
<dbReference type="AlphaFoldDB" id="A0A0F9YSZ0"/>
<dbReference type="InterPro" id="IPR007557">
    <property type="entry name" value="PSP1_C"/>
</dbReference>
<dbReference type="VEuPathDB" id="MicrosporidiaDB:G9O61_00g012380"/>
<dbReference type="OMA" id="LSCEYQW"/>